<dbReference type="PROSITE" id="PS50600">
    <property type="entry name" value="ULP_PROTEASE"/>
    <property type="match status" value="1"/>
</dbReference>
<dbReference type="Pfam" id="PF02902">
    <property type="entry name" value="Peptidase_C48"/>
    <property type="match status" value="1"/>
</dbReference>
<dbReference type="Proteomes" id="UP001233999">
    <property type="component" value="Unassembled WGS sequence"/>
</dbReference>
<sequence>MGAHWCVAVADVREKTLKYYDSLEAAIDKCLKILMKYLTDERVARKVPVHVWKTENAQNLPQQMNGSDCGVLSCMYAEFICRNADFTFAQKDIPYFRHKMIYEIYRCKLLM</sequence>
<dbReference type="PANTHER" id="PTHR12606">
    <property type="entry name" value="SENTRIN/SUMO-SPECIFIC PROTEASE"/>
    <property type="match status" value="1"/>
</dbReference>
<organism evidence="6 7">
    <name type="scientific">Diploptera punctata</name>
    <name type="common">Pacific beetle cockroach</name>
    <dbReference type="NCBI Taxonomy" id="6984"/>
    <lineage>
        <taxon>Eukaryota</taxon>
        <taxon>Metazoa</taxon>
        <taxon>Ecdysozoa</taxon>
        <taxon>Arthropoda</taxon>
        <taxon>Hexapoda</taxon>
        <taxon>Insecta</taxon>
        <taxon>Pterygota</taxon>
        <taxon>Neoptera</taxon>
        <taxon>Polyneoptera</taxon>
        <taxon>Dictyoptera</taxon>
        <taxon>Blattodea</taxon>
        <taxon>Blaberoidea</taxon>
        <taxon>Blaberidae</taxon>
        <taxon>Diplopterinae</taxon>
        <taxon>Diploptera</taxon>
    </lineage>
</organism>
<keyword evidence="2" id="KW-0645">Protease</keyword>
<gene>
    <name evidence="6" type="ORF">L9F63_027471</name>
</gene>
<dbReference type="GO" id="GO:0016929">
    <property type="term" value="F:deSUMOylase activity"/>
    <property type="evidence" value="ECO:0007669"/>
    <property type="project" value="TreeGrafter"/>
</dbReference>
<feature type="domain" description="Ubiquitin-like protease family profile" evidence="5">
    <location>
        <begin position="1"/>
        <end position="80"/>
    </location>
</feature>
<evidence type="ECO:0000313" key="6">
    <source>
        <dbReference type="EMBL" id="KAJ9594545.1"/>
    </source>
</evidence>
<evidence type="ECO:0000256" key="1">
    <source>
        <dbReference type="ARBA" id="ARBA00005234"/>
    </source>
</evidence>
<reference evidence="6" key="1">
    <citation type="journal article" date="2023" name="IScience">
        <title>Live-bearing cockroach genome reveals convergent evolutionary mechanisms linked to viviparity in insects and beyond.</title>
        <authorList>
            <person name="Fouks B."/>
            <person name="Harrison M.C."/>
            <person name="Mikhailova A.A."/>
            <person name="Marchal E."/>
            <person name="English S."/>
            <person name="Carruthers M."/>
            <person name="Jennings E.C."/>
            <person name="Chiamaka E.L."/>
            <person name="Frigard R.A."/>
            <person name="Pippel M."/>
            <person name="Attardo G.M."/>
            <person name="Benoit J.B."/>
            <person name="Bornberg-Bauer E."/>
            <person name="Tobe S.S."/>
        </authorList>
    </citation>
    <scope>NUCLEOTIDE SEQUENCE</scope>
    <source>
        <strain evidence="6">Stay&amp;Tobe</strain>
    </source>
</reference>
<evidence type="ECO:0000256" key="2">
    <source>
        <dbReference type="ARBA" id="ARBA00022670"/>
    </source>
</evidence>
<accession>A0AAD8A8L4</accession>
<evidence type="ECO:0000313" key="7">
    <source>
        <dbReference type="Proteomes" id="UP001233999"/>
    </source>
</evidence>
<keyword evidence="3" id="KW-0378">Hydrolase</keyword>
<dbReference type="GO" id="GO:0006508">
    <property type="term" value="P:proteolysis"/>
    <property type="evidence" value="ECO:0007669"/>
    <property type="project" value="UniProtKB-KW"/>
</dbReference>
<dbReference type="Gene3D" id="3.40.395.10">
    <property type="entry name" value="Adenoviral Proteinase, Chain A"/>
    <property type="match status" value="1"/>
</dbReference>
<keyword evidence="7" id="KW-1185">Reference proteome</keyword>
<evidence type="ECO:0000256" key="4">
    <source>
        <dbReference type="ARBA" id="ARBA00022807"/>
    </source>
</evidence>
<keyword evidence="4" id="KW-0788">Thiol protease</keyword>
<dbReference type="SUPFAM" id="SSF54001">
    <property type="entry name" value="Cysteine proteinases"/>
    <property type="match status" value="1"/>
</dbReference>
<proteinExistence type="inferred from homology"/>
<comment type="caution">
    <text evidence="6">The sequence shown here is derived from an EMBL/GenBank/DDBJ whole genome shotgun (WGS) entry which is preliminary data.</text>
</comment>
<protein>
    <recommendedName>
        <fullName evidence="5">Ubiquitin-like protease family profile domain-containing protein</fullName>
    </recommendedName>
</protein>
<reference evidence="6" key="2">
    <citation type="submission" date="2023-05" db="EMBL/GenBank/DDBJ databases">
        <authorList>
            <person name="Fouks B."/>
        </authorList>
    </citation>
    <scope>NUCLEOTIDE SEQUENCE</scope>
    <source>
        <strain evidence="6">Stay&amp;Tobe</strain>
        <tissue evidence="6">Testes</tissue>
    </source>
</reference>
<comment type="similarity">
    <text evidence="1">Belongs to the peptidase C48 family.</text>
</comment>
<dbReference type="GO" id="GO:0016926">
    <property type="term" value="P:protein desumoylation"/>
    <property type="evidence" value="ECO:0007669"/>
    <property type="project" value="TreeGrafter"/>
</dbReference>
<dbReference type="AlphaFoldDB" id="A0AAD8A8L4"/>
<dbReference type="GO" id="GO:0005634">
    <property type="term" value="C:nucleus"/>
    <property type="evidence" value="ECO:0007669"/>
    <property type="project" value="TreeGrafter"/>
</dbReference>
<name>A0AAD8A8L4_DIPPU</name>
<dbReference type="EMBL" id="JASPKZ010003012">
    <property type="protein sequence ID" value="KAJ9594545.1"/>
    <property type="molecule type" value="Genomic_DNA"/>
</dbReference>
<dbReference type="InterPro" id="IPR003653">
    <property type="entry name" value="Peptidase_C48_C"/>
</dbReference>
<evidence type="ECO:0000256" key="3">
    <source>
        <dbReference type="ARBA" id="ARBA00022801"/>
    </source>
</evidence>
<evidence type="ECO:0000259" key="5">
    <source>
        <dbReference type="PROSITE" id="PS50600"/>
    </source>
</evidence>
<dbReference type="PANTHER" id="PTHR12606:SF141">
    <property type="entry name" value="GH15225P-RELATED"/>
    <property type="match status" value="1"/>
</dbReference>
<dbReference type="InterPro" id="IPR038765">
    <property type="entry name" value="Papain-like_cys_pep_sf"/>
</dbReference>